<dbReference type="OrthoDB" id="6247875at2759"/>
<feature type="region of interest" description="Disordered" evidence="5">
    <location>
        <begin position="103"/>
        <end position="136"/>
    </location>
</feature>
<dbReference type="Gene3D" id="1.10.30.10">
    <property type="entry name" value="High mobility group box domain"/>
    <property type="match status" value="1"/>
</dbReference>
<dbReference type="PANTHER" id="PTHR10270:SF320">
    <property type="entry name" value="BOX TRANSCRIPTIONAL REGULATOR, PUTATIVE (AFU_ORTHOLOGUE AFUA_4G10820)-RELATED"/>
    <property type="match status" value="1"/>
</dbReference>
<dbReference type="InterPro" id="IPR036910">
    <property type="entry name" value="HMG_box_dom_sf"/>
</dbReference>
<keyword evidence="1" id="KW-0805">Transcription regulation</keyword>
<evidence type="ECO:0000256" key="2">
    <source>
        <dbReference type="ARBA" id="ARBA00023125"/>
    </source>
</evidence>
<keyword evidence="4" id="KW-0539">Nucleus</keyword>
<dbReference type="GO" id="GO:0005634">
    <property type="term" value="C:nucleus"/>
    <property type="evidence" value="ECO:0007669"/>
    <property type="project" value="UniProtKB-UniRule"/>
</dbReference>
<dbReference type="InterPro" id="IPR050140">
    <property type="entry name" value="SRY-related_HMG-box_TF-like"/>
</dbReference>
<protein>
    <recommendedName>
        <fullName evidence="6">HMG box domain-containing protein</fullName>
    </recommendedName>
</protein>
<feature type="region of interest" description="Disordered" evidence="5">
    <location>
        <begin position="514"/>
        <end position="564"/>
    </location>
</feature>
<feature type="DNA-binding region" description="HMG box" evidence="4">
    <location>
        <begin position="140"/>
        <end position="208"/>
    </location>
</feature>
<dbReference type="GO" id="GO:0000978">
    <property type="term" value="F:RNA polymerase II cis-regulatory region sequence-specific DNA binding"/>
    <property type="evidence" value="ECO:0007669"/>
    <property type="project" value="TreeGrafter"/>
</dbReference>
<feature type="compositionally biased region" description="Low complexity" evidence="5">
    <location>
        <begin position="523"/>
        <end position="546"/>
    </location>
</feature>
<dbReference type="PROSITE" id="PS50118">
    <property type="entry name" value="HMG_BOX_2"/>
    <property type="match status" value="1"/>
</dbReference>
<dbReference type="Proteomes" id="UP000214365">
    <property type="component" value="Unassembled WGS sequence"/>
</dbReference>
<feature type="domain" description="HMG box" evidence="6">
    <location>
        <begin position="140"/>
        <end position="208"/>
    </location>
</feature>
<dbReference type="STRING" id="1441469.A0A225AEQ8"/>
<organism evidence="7 8">
    <name type="scientific">Talaromyces atroroseus</name>
    <dbReference type="NCBI Taxonomy" id="1441469"/>
    <lineage>
        <taxon>Eukaryota</taxon>
        <taxon>Fungi</taxon>
        <taxon>Dikarya</taxon>
        <taxon>Ascomycota</taxon>
        <taxon>Pezizomycotina</taxon>
        <taxon>Eurotiomycetes</taxon>
        <taxon>Eurotiomycetidae</taxon>
        <taxon>Eurotiales</taxon>
        <taxon>Trichocomaceae</taxon>
        <taxon>Talaromyces</taxon>
        <taxon>Talaromyces sect. Trachyspermi</taxon>
    </lineage>
</organism>
<dbReference type="AlphaFoldDB" id="A0A225AEQ8"/>
<keyword evidence="3" id="KW-0804">Transcription</keyword>
<dbReference type="PANTHER" id="PTHR10270">
    <property type="entry name" value="SOX TRANSCRIPTION FACTOR"/>
    <property type="match status" value="1"/>
</dbReference>
<evidence type="ECO:0000256" key="4">
    <source>
        <dbReference type="PROSITE-ProRule" id="PRU00267"/>
    </source>
</evidence>
<accession>A0A225AEQ8</accession>
<evidence type="ECO:0000259" key="6">
    <source>
        <dbReference type="PROSITE" id="PS50118"/>
    </source>
</evidence>
<dbReference type="InterPro" id="IPR009071">
    <property type="entry name" value="HMG_box_dom"/>
</dbReference>
<gene>
    <name evidence="7" type="ORF">UA08_04759</name>
</gene>
<name>A0A225AEQ8_TALAT</name>
<proteinExistence type="predicted"/>
<dbReference type="CDD" id="cd01389">
    <property type="entry name" value="HMG-box_ROX1-like"/>
    <property type="match status" value="1"/>
</dbReference>
<feature type="compositionally biased region" description="Low complexity" evidence="5">
    <location>
        <begin position="259"/>
        <end position="277"/>
    </location>
</feature>
<dbReference type="SUPFAM" id="SSF47095">
    <property type="entry name" value="HMG-box"/>
    <property type="match status" value="1"/>
</dbReference>
<dbReference type="GO" id="GO:0030154">
    <property type="term" value="P:cell differentiation"/>
    <property type="evidence" value="ECO:0007669"/>
    <property type="project" value="TreeGrafter"/>
</dbReference>
<keyword evidence="8" id="KW-1185">Reference proteome</keyword>
<dbReference type="GeneID" id="31004514"/>
<keyword evidence="2 4" id="KW-0238">DNA-binding</keyword>
<dbReference type="GO" id="GO:0000122">
    <property type="term" value="P:negative regulation of transcription by RNA polymerase II"/>
    <property type="evidence" value="ECO:0007669"/>
    <property type="project" value="TreeGrafter"/>
</dbReference>
<reference evidence="7 8" key="1">
    <citation type="submission" date="2015-06" db="EMBL/GenBank/DDBJ databases">
        <title>Talaromyces atroroseus IBT 11181 draft genome.</title>
        <authorList>
            <person name="Rasmussen K.B."/>
            <person name="Rasmussen S."/>
            <person name="Petersen B."/>
            <person name="Sicheritz-Ponten T."/>
            <person name="Mortensen U.H."/>
            <person name="Thrane U."/>
        </authorList>
    </citation>
    <scope>NUCLEOTIDE SEQUENCE [LARGE SCALE GENOMIC DNA]</scope>
    <source>
        <strain evidence="7 8">IBT 11181</strain>
    </source>
</reference>
<dbReference type="SMART" id="SM00398">
    <property type="entry name" value="HMG"/>
    <property type="match status" value="1"/>
</dbReference>
<feature type="region of interest" description="Disordered" evidence="5">
    <location>
        <begin position="243"/>
        <end position="290"/>
    </location>
</feature>
<dbReference type="FunFam" id="1.10.30.10:FF:000041">
    <property type="entry name" value="HMG box family protein"/>
    <property type="match status" value="1"/>
</dbReference>
<comment type="caution">
    <text evidence="7">The sequence shown here is derived from an EMBL/GenBank/DDBJ whole genome shotgun (WGS) entry which is preliminary data.</text>
</comment>
<dbReference type="RefSeq" id="XP_020119893.1">
    <property type="nucleotide sequence ID" value="XM_020267065.1"/>
</dbReference>
<dbReference type="Pfam" id="PF00505">
    <property type="entry name" value="HMG_box"/>
    <property type="match status" value="1"/>
</dbReference>
<feature type="region of interest" description="Disordered" evidence="5">
    <location>
        <begin position="359"/>
        <end position="385"/>
    </location>
</feature>
<feature type="compositionally biased region" description="Low complexity" evidence="5">
    <location>
        <begin position="114"/>
        <end position="129"/>
    </location>
</feature>
<evidence type="ECO:0000256" key="3">
    <source>
        <dbReference type="ARBA" id="ARBA00023163"/>
    </source>
</evidence>
<evidence type="ECO:0000256" key="1">
    <source>
        <dbReference type="ARBA" id="ARBA00023015"/>
    </source>
</evidence>
<sequence>MSFDRVLPRPVALYDDPASRLLHRQTSSLLEHKIMTDRNRALPLQDMSFASGEAQRSKEPDSCSTALSQMQLSAVNREQMGQNGQLSASFTALSSRQNTPTLISVESANRDRSGSGSPSRPESARESASQFCLCQPDPKIPRPRNAFILYRQHYQAAVVAQNPGLANPEISKIIGEQWRALPAETKEEWKALAAAEKARHQQQYPDYRYQPRRFGRDGYARNGSMSTGNQIASTICNRCGGRLMNPPSTPHTPLTAAVPPMSSRSLDSMSPHPSSSRVNGNGSTKSDRRPAALHILNDSDRRMLHNQWREPETAPLDTKRRRLNGSPFQNIDGPDTEIYSLPSQQQTCVSRPGVAYFRSHADPSSNGHVHAAQQRQDSENYYDPSLTLPPLKADGTPSTRIQADTVMTIPVLNKIKVLAKISPPLSEQNSPQSRGIVIAVDGQDLTQVKVMLKYLGQLLMDDGKYIVRVFEGPDIVARKGSTSGEMGDATVDYLNVISAWHRISDEIIQFISSPRSSPQTANGSKSSSRTGSPQSGSTEMLSTGSSPSPPTTVPSTTATSPSPVPVALVPRYQLTTADAFACSIPINDRYEFLDHWQWMASLWRACIGPDVTVHIRECDREEIERHGSGNPVEVRLNEARTLIVRRLPDPTKDIEEKALKRVGFEIEDFLTR</sequence>
<evidence type="ECO:0000313" key="8">
    <source>
        <dbReference type="Proteomes" id="UP000214365"/>
    </source>
</evidence>
<evidence type="ECO:0000313" key="7">
    <source>
        <dbReference type="EMBL" id="OKL59772.1"/>
    </source>
</evidence>
<dbReference type="EMBL" id="LFMY01000006">
    <property type="protein sequence ID" value="OKL59772.1"/>
    <property type="molecule type" value="Genomic_DNA"/>
</dbReference>
<evidence type="ECO:0000256" key="5">
    <source>
        <dbReference type="SAM" id="MobiDB-lite"/>
    </source>
</evidence>
<dbReference type="GO" id="GO:0001228">
    <property type="term" value="F:DNA-binding transcription activator activity, RNA polymerase II-specific"/>
    <property type="evidence" value="ECO:0007669"/>
    <property type="project" value="TreeGrafter"/>
</dbReference>